<dbReference type="EMBL" id="JACSIT010000152">
    <property type="protein sequence ID" value="MBC6996437.1"/>
    <property type="molecule type" value="Genomic_DNA"/>
</dbReference>
<reference evidence="2" key="1">
    <citation type="submission" date="2020-08" db="EMBL/GenBank/DDBJ databases">
        <title>Lewinella bacteria from marine environments.</title>
        <authorList>
            <person name="Zhong Y."/>
        </authorList>
    </citation>
    <scope>NUCLEOTIDE SEQUENCE</scope>
    <source>
        <strain evidence="2">KCTC 42187</strain>
    </source>
</reference>
<dbReference type="RefSeq" id="WP_187468443.1">
    <property type="nucleotide sequence ID" value="NZ_JACSIT010000152.1"/>
</dbReference>
<evidence type="ECO:0008006" key="4">
    <source>
        <dbReference type="Google" id="ProtNLM"/>
    </source>
</evidence>
<keyword evidence="3" id="KW-1185">Reference proteome</keyword>
<dbReference type="Proteomes" id="UP000650081">
    <property type="component" value="Unassembled WGS sequence"/>
</dbReference>
<proteinExistence type="predicted"/>
<feature type="signal peptide" evidence="1">
    <location>
        <begin position="1"/>
        <end position="15"/>
    </location>
</feature>
<protein>
    <recommendedName>
        <fullName evidence="4">Lipoprotein</fullName>
    </recommendedName>
</protein>
<evidence type="ECO:0000313" key="2">
    <source>
        <dbReference type="EMBL" id="MBC6996437.1"/>
    </source>
</evidence>
<feature type="chain" id="PRO_5037065177" description="Lipoprotein" evidence="1">
    <location>
        <begin position="16"/>
        <end position="145"/>
    </location>
</feature>
<dbReference type="PROSITE" id="PS51257">
    <property type="entry name" value="PROKAR_LIPOPROTEIN"/>
    <property type="match status" value="1"/>
</dbReference>
<evidence type="ECO:0000256" key="1">
    <source>
        <dbReference type="SAM" id="SignalP"/>
    </source>
</evidence>
<evidence type="ECO:0000313" key="3">
    <source>
        <dbReference type="Proteomes" id="UP000650081"/>
    </source>
</evidence>
<dbReference type="AlphaFoldDB" id="A0A923PLU0"/>
<comment type="caution">
    <text evidence="2">The sequence shown here is derived from an EMBL/GenBank/DDBJ whole genome shotgun (WGS) entry which is preliminary data.</text>
</comment>
<keyword evidence="1" id="KW-0732">Signal</keyword>
<sequence length="145" mass="15791">MLLRFFLFAALVFSAACHKKVAEVSLPTGEVKSVAYDVMETLAPGQSLRVSKEAPLFTFVEVVSDSRCPQGVDCVRAGEAVARVSLPNGEIKDLVIEVDPKMPVRFGVKNGLVKVLGLDPYPVARVQTTPEAYRLRVMVEKAALE</sequence>
<name>A0A923PLU0_9BACT</name>
<accession>A0A923PLU0</accession>
<organism evidence="2 3">
    <name type="scientific">Neolewinella lacunae</name>
    <dbReference type="NCBI Taxonomy" id="1517758"/>
    <lineage>
        <taxon>Bacteria</taxon>
        <taxon>Pseudomonadati</taxon>
        <taxon>Bacteroidota</taxon>
        <taxon>Saprospiria</taxon>
        <taxon>Saprospirales</taxon>
        <taxon>Lewinellaceae</taxon>
        <taxon>Neolewinella</taxon>
    </lineage>
</organism>
<gene>
    <name evidence="2" type="ORF">H9S92_19855</name>
</gene>